<feature type="region of interest" description="Disordered" evidence="1">
    <location>
        <begin position="49"/>
        <end position="137"/>
    </location>
</feature>
<organism evidence="2 3">
    <name type="scientific">Myodes glareolus</name>
    <name type="common">Bank vole</name>
    <name type="synonym">Clethrionomys glareolus</name>
    <dbReference type="NCBI Taxonomy" id="447135"/>
    <lineage>
        <taxon>Eukaryota</taxon>
        <taxon>Metazoa</taxon>
        <taxon>Chordata</taxon>
        <taxon>Craniata</taxon>
        <taxon>Vertebrata</taxon>
        <taxon>Euteleostomi</taxon>
        <taxon>Mammalia</taxon>
        <taxon>Eutheria</taxon>
        <taxon>Euarchontoglires</taxon>
        <taxon>Glires</taxon>
        <taxon>Rodentia</taxon>
        <taxon>Myomorpha</taxon>
        <taxon>Muroidea</taxon>
        <taxon>Cricetidae</taxon>
        <taxon>Arvicolinae</taxon>
        <taxon>Myodes</taxon>
    </lineage>
</organism>
<feature type="compositionally biased region" description="Basic and acidic residues" evidence="1">
    <location>
        <begin position="65"/>
        <end position="83"/>
    </location>
</feature>
<comment type="caution">
    <text evidence="2">The sequence shown here is derived from an EMBL/GenBank/DDBJ whole genome shotgun (WGS) entry which is preliminary data.</text>
</comment>
<dbReference type="EMBL" id="JBBHLL010000214">
    <property type="protein sequence ID" value="KAK7809649.1"/>
    <property type="molecule type" value="Genomic_DNA"/>
</dbReference>
<proteinExistence type="predicted"/>
<sequence>GVLRESFGRRGTRGGTLAAIPGAAIFSPLMRLRRQPPPGFRRRQWARVTVPARPLAGGGVGGGGRGRDRNRGRGRPARREREAAAAWHGRPCGPERGASPEGAGGDASAAPGARPPWTEANPCPSLVTWLHPCAPEG</sequence>
<evidence type="ECO:0000313" key="3">
    <source>
        <dbReference type="Proteomes" id="UP001488838"/>
    </source>
</evidence>
<evidence type="ECO:0000313" key="2">
    <source>
        <dbReference type="EMBL" id="KAK7809649.1"/>
    </source>
</evidence>
<feature type="compositionally biased region" description="Low complexity" evidence="1">
    <location>
        <begin position="97"/>
        <end position="116"/>
    </location>
</feature>
<protein>
    <submittedName>
        <fullName evidence="2">Uncharacterized protein</fullName>
    </submittedName>
</protein>
<feature type="non-terminal residue" evidence="2">
    <location>
        <position position="1"/>
    </location>
</feature>
<accession>A0AAW0I5U7</accession>
<reference evidence="2 3" key="1">
    <citation type="journal article" date="2023" name="bioRxiv">
        <title>Conserved and derived expression patterns and positive selection on dental genes reveal complex evolutionary context of ever-growing rodent molars.</title>
        <authorList>
            <person name="Calamari Z.T."/>
            <person name="Song A."/>
            <person name="Cohen E."/>
            <person name="Akter M."/>
            <person name="Roy R.D."/>
            <person name="Hallikas O."/>
            <person name="Christensen M.M."/>
            <person name="Li P."/>
            <person name="Marangoni P."/>
            <person name="Jernvall J."/>
            <person name="Klein O.D."/>
        </authorList>
    </citation>
    <scope>NUCLEOTIDE SEQUENCE [LARGE SCALE GENOMIC DNA]</scope>
    <source>
        <strain evidence="2">V071</strain>
    </source>
</reference>
<evidence type="ECO:0000256" key="1">
    <source>
        <dbReference type="SAM" id="MobiDB-lite"/>
    </source>
</evidence>
<name>A0AAW0I5U7_MYOGA</name>
<dbReference type="AlphaFoldDB" id="A0AAW0I5U7"/>
<gene>
    <name evidence="2" type="ORF">U0070_010445</name>
</gene>
<dbReference type="Proteomes" id="UP001488838">
    <property type="component" value="Unassembled WGS sequence"/>
</dbReference>
<keyword evidence="3" id="KW-1185">Reference proteome</keyword>